<evidence type="ECO:0000256" key="1">
    <source>
        <dbReference type="ARBA" id="ARBA00004613"/>
    </source>
</evidence>
<evidence type="ECO:0000256" key="6">
    <source>
        <dbReference type="ARBA" id="ARBA00023098"/>
    </source>
</evidence>
<keyword evidence="5 8" id="KW-0378">Hydrolase</keyword>
<dbReference type="RefSeq" id="XP_031005538.1">
    <property type="nucleotide sequence ID" value="XM_031149669.1"/>
</dbReference>
<keyword evidence="7" id="KW-0325">Glycoprotein</keyword>
<feature type="chain" id="PRO_5034457099" description="Carboxylic ester hydrolase" evidence="8">
    <location>
        <begin position="22"/>
        <end position="562"/>
    </location>
</feature>
<evidence type="ECO:0000313" key="11">
    <source>
        <dbReference type="Proteomes" id="UP000431533"/>
    </source>
</evidence>
<keyword evidence="6" id="KW-0443">Lipid metabolism</keyword>
<dbReference type="OrthoDB" id="408631at2759"/>
<dbReference type="FunFam" id="3.40.50.1820:FF:000213">
    <property type="entry name" value="Carboxylic ester hydrolase"/>
    <property type="match status" value="1"/>
</dbReference>
<evidence type="ECO:0000256" key="7">
    <source>
        <dbReference type="ARBA" id="ARBA00023180"/>
    </source>
</evidence>
<dbReference type="EC" id="3.1.1.-" evidence="8"/>
<dbReference type="PROSITE" id="PS00122">
    <property type="entry name" value="CARBOXYLESTERASE_B_1"/>
    <property type="match status" value="1"/>
</dbReference>
<keyword evidence="11" id="KW-1185">Reference proteome</keyword>
<dbReference type="AlphaFoldDB" id="A0A8H8R2X5"/>
<dbReference type="EMBL" id="QGMH01000063">
    <property type="protein sequence ID" value="TVY26750.1"/>
    <property type="molecule type" value="Genomic_DNA"/>
</dbReference>
<comment type="subcellular location">
    <subcellularLocation>
        <location evidence="1">Secreted</location>
    </subcellularLocation>
</comment>
<organism evidence="10 11">
    <name type="scientific">Lachnellula hyalina</name>
    <dbReference type="NCBI Taxonomy" id="1316788"/>
    <lineage>
        <taxon>Eukaryota</taxon>
        <taxon>Fungi</taxon>
        <taxon>Dikarya</taxon>
        <taxon>Ascomycota</taxon>
        <taxon>Pezizomycotina</taxon>
        <taxon>Leotiomycetes</taxon>
        <taxon>Helotiales</taxon>
        <taxon>Lachnaceae</taxon>
        <taxon>Lachnellula</taxon>
    </lineage>
</organism>
<keyword evidence="4 8" id="KW-0732">Signal</keyword>
<dbReference type="Pfam" id="PF00135">
    <property type="entry name" value="COesterase"/>
    <property type="match status" value="1"/>
</dbReference>
<dbReference type="InterPro" id="IPR029058">
    <property type="entry name" value="AB_hydrolase_fold"/>
</dbReference>
<dbReference type="GO" id="GO:0006629">
    <property type="term" value="P:lipid metabolic process"/>
    <property type="evidence" value="ECO:0007669"/>
    <property type="project" value="UniProtKB-KW"/>
</dbReference>
<evidence type="ECO:0000256" key="8">
    <source>
        <dbReference type="RuleBase" id="RU361235"/>
    </source>
</evidence>
<evidence type="ECO:0000313" key="10">
    <source>
        <dbReference type="EMBL" id="TVY26750.1"/>
    </source>
</evidence>
<dbReference type="InterPro" id="IPR019826">
    <property type="entry name" value="Carboxylesterase_B_AS"/>
</dbReference>
<evidence type="ECO:0000256" key="4">
    <source>
        <dbReference type="ARBA" id="ARBA00022729"/>
    </source>
</evidence>
<proteinExistence type="inferred from homology"/>
<reference evidence="10 11" key="1">
    <citation type="submission" date="2018-05" db="EMBL/GenBank/DDBJ databases">
        <title>Genome sequencing and assembly of the regulated plant pathogen Lachnellula willkommii and related sister species for the development of diagnostic species identification markers.</title>
        <authorList>
            <person name="Giroux E."/>
            <person name="Bilodeau G."/>
        </authorList>
    </citation>
    <scope>NUCLEOTIDE SEQUENCE [LARGE SCALE GENOMIC DNA]</scope>
    <source>
        <strain evidence="10 11">CBS 185.66</strain>
    </source>
</reference>
<dbReference type="Gene3D" id="3.40.50.1820">
    <property type="entry name" value="alpha/beta hydrolase"/>
    <property type="match status" value="1"/>
</dbReference>
<dbReference type="GO" id="GO:0016787">
    <property type="term" value="F:hydrolase activity"/>
    <property type="evidence" value="ECO:0007669"/>
    <property type="project" value="UniProtKB-KW"/>
</dbReference>
<sequence length="562" mass="60328">KFEITMKLFGLLLGLLPLVLAAPAKRDGAPTVAIPTPAATIIGSSSGLVDSFKGIPFAQPPTGTLRLKPPQSLTSLGTVTATSTPTACPQLYFSDNVTSDFPTGVLGVLLNTPLFQTITTAGEDCLTVNVFRPSGTTDSSNLPVLFWIFGGGFELGSTQTYDGSILVSDSITEGKPIVFVAVNYRVGGFGFLGGSEILADGSSNLGLLDQRLGLQWVQDNIASFGGDPTKVTIWGESAGSISVLDQMVLYDGDNTYKGKPLFRAGIMDSGSIIPADPVDCPKAQNVYDTVVDVAGCSGASSTLDCLRGLDYETFLGATNSVPGILSYTSIDLSYLPRPDGKVFTVSPDVSITEGNYAKVPFIIGDQEDEGTLFALFQPNISTTAELIDYLSTVYFQDATTETITALVATYPDDPSDGSPFGTGILNEWYPQFKRLAAILGDLTFTLSRRAVLNIVSSEVPTWSYLASYDYGTPVLGSFHAGDILQVFYGILPNYASASIHNYYFSFVYTMDPNNGSSYEEWPQWSDDKQLMHFNSADAALLTDDFRSENYDWLVDNIASLYV</sequence>
<dbReference type="GO" id="GO:0005576">
    <property type="term" value="C:extracellular region"/>
    <property type="evidence" value="ECO:0007669"/>
    <property type="project" value="UniProtKB-SubCell"/>
</dbReference>
<dbReference type="GeneID" id="41984910"/>
<gene>
    <name evidence="10" type="ORF">LHYA1_G004712</name>
</gene>
<feature type="domain" description="Carboxylesterase type B" evidence="9">
    <location>
        <begin position="36"/>
        <end position="536"/>
    </location>
</feature>
<dbReference type="Proteomes" id="UP000431533">
    <property type="component" value="Unassembled WGS sequence"/>
</dbReference>
<name>A0A8H8R2X5_9HELO</name>
<protein>
    <recommendedName>
        <fullName evidence="8">Carboxylic ester hydrolase</fullName>
        <ecNumber evidence="8">3.1.1.-</ecNumber>
    </recommendedName>
</protein>
<dbReference type="InterPro" id="IPR050309">
    <property type="entry name" value="Type-B_Carboxylest/Lipase"/>
</dbReference>
<keyword evidence="3" id="KW-0964">Secreted</keyword>
<evidence type="ECO:0000259" key="9">
    <source>
        <dbReference type="Pfam" id="PF00135"/>
    </source>
</evidence>
<feature type="non-terminal residue" evidence="10">
    <location>
        <position position="562"/>
    </location>
</feature>
<evidence type="ECO:0000256" key="5">
    <source>
        <dbReference type="ARBA" id="ARBA00022801"/>
    </source>
</evidence>
<evidence type="ECO:0000256" key="3">
    <source>
        <dbReference type="ARBA" id="ARBA00022525"/>
    </source>
</evidence>
<dbReference type="PROSITE" id="PS00941">
    <property type="entry name" value="CARBOXYLESTERASE_B_2"/>
    <property type="match status" value="1"/>
</dbReference>
<feature type="signal peptide" evidence="8">
    <location>
        <begin position="1"/>
        <end position="21"/>
    </location>
</feature>
<comment type="caution">
    <text evidence="10">The sequence shown here is derived from an EMBL/GenBank/DDBJ whole genome shotgun (WGS) entry which is preliminary data.</text>
</comment>
<evidence type="ECO:0000256" key="2">
    <source>
        <dbReference type="ARBA" id="ARBA00005964"/>
    </source>
</evidence>
<dbReference type="PANTHER" id="PTHR11559">
    <property type="entry name" value="CARBOXYLESTERASE"/>
    <property type="match status" value="1"/>
</dbReference>
<dbReference type="InterPro" id="IPR019819">
    <property type="entry name" value="Carboxylesterase_B_CS"/>
</dbReference>
<dbReference type="SUPFAM" id="SSF53474">
    <property type="entry name" value="alpha/beta-Hydrolases"/>
    <property type="match status" value="1"/>
</dbReference>
<accession>A0A8H8R2X5</accession>
<dbReference type="InterPro" id="IPR002018">
    <property type="entry name" value="CarbesteraseB"/>
</dbReference>
<comment type="similarity">
    <text evidence="2 8">Belongs to the type-B carboxylesterase/lipase family.</text>
</comment>